<evidence type="ECO:0000313" key="3">
    <source>
        <dbReference type="Proteomes" id="UP000318528"/>
    </source>
</evidence>
<dbReference type="AlphaFoldDB" id="A0A553BX53"/>
<dbReference type="EMBL" id="VJZL01000002">
    <property type="protein sequence ID" value="TRX12901.1"/>
    <property type="molecule type" value="Genomic_DNA"/>
</dbReference>
<protein>
    <submittedName>
        <fullName evidence="2">Uncharacterized protein</fullName>
    </submittedName>
</protein>
<dbReference type="RefSeq" id="WP_143386030.1">
    <property type="nucleotide sequence ID" value="NZ_VJZL01000002.1"/>
</dbReference>
<keyword evidence="3" id="KW-1185">Reference proteome</keyword>
<dbReference type="EMBL" id="VJZN01000003">
    <property type="protein sequence ID" value="TRX09286.1"/>
    <property type="molecule type" value="Genomic_DNA"/>
</dbReference>
<gene>
    <name evidence="2" type="ORF">FNW11_02455</name>
    <name evidence="1" type="ORF">FNW12_02325</name>
</gene>
<evidence type="ECO:0000313" key="1">
    <source>
        <dbReference type="EMBL" id="TRX09286.1"/>
    </source>
</evidence>
<dbReference type="PROSITE" id="PS51257">
    <property type="entry name" value="PROKAR_LIPOPROTEIN"/>
    <property type="match status" value="1"/>
</dbReference>
<dbReference type="Proteomes" id="UP000318528">
    <property type="component" value="Unassembled WGS sequence"/>
</dbReference>
<comment type="caution">
    <text evidence="2">The sequence shown here is derived from an EMBL/GenBank/DDBJ whole genome shotgun (WGS) entry which is preliminary data.</text>
</comment>
<proteinExistence type="predicted"/>
<reference evidence="3 4" key="1">
    <citation type="submission" date="2019-07" db="EMBL/GenBank/DDBJ databases">
        <title>Novel species of Flavobacterium.</title>
        <authorList>
            <person name="Liu Q."/>
            <person name="Xin Y.-H."/>
        </authorList>
    </citation>
    <scope>NUCLEOTIDE SEQUENCE [LARGE SCALE GENOMIC DNA]</scope>
    <source>
        <strain evidence="1 3">GSP39</strain>
        <strain evidence="2 4">GSR22</strain>
    </source>
</reference>
<sequence>MIPIKINGLIIRIISFFVLFFLISCVASKSKLAERNYFNKNYFYNDSLKVAIDFEDDLEFSDVSFLKTKEYKQFLNLHKQLVFKDLFLAVKSIKNEYELSLFTNKLKDFKDTLISQKIVFKDSINNTIIFEKQKGLNKIIGFLKNKSKNNISDFSLQLASKINMDSVEKWQFSSKSIFENYFENTHPNDLLARKKFDKQPFKNYRKDEWRFDIVAAVNSFISNNIKYDSIIKIYEKVIKEKYNPFISNIAGKVTTYKNNSVFDKIAEIAKNNQVIMLNENHFYPNNRIFSMQMLSVLKQNGFTHISLEAFDPPVDSKMQYSPKYEDGQYTSEPYYAHFLRKAKELGLVIQGHESYGGCEGRDSREIGQAKNIYKILKEKPAAKIFVYVGFGHIEKDTVIGDKRKKMAFYFKKLSGINPITINQTLLHTDNKEDLLLIARTIINDSIKNESSADYFLVNNIKPNLKLIYPNAVFVKSKIQSKKFKNYRKKEVLVEIINFVEYHLLNKSAVPISSFLATPKNKEIDFELPIGKYHVYVKTTDNTIIYDDNLIVN</sequence>
<dbReference type="OrthoDB" id="277629at2"/>
<organism evidence="2 4">
    <name type="scientific">Flavobacterium gawalongense</name>
    <dbReference type="NCBI Taxonomy" id="2594432"/>
    <lineage>
        <taxon>Bacteria</taxon>
        <taxon>Pseudomonadati</taxon>
        <taxon>Bacteroidota</taxon>
        <taxon>Flavobacteriia</taxon>
        <taxon>Flavobacteriales</taxon>
        <taxon>Flavobacteriaceae</taxon>
        <taxon>Flavobacterium</taxon>
    </lineage>
</organism>
<name>A0A553BX53_9FLAO</name>
<evidence type="ECO:0000313" key="4">
    <source>
        <dbReference type="Proteomes" id="UP000318669"/>
    </source>
</evidence>
<evidence type="ECO:0000313" key="2">
    <source>
        <dbReference type="EMBL" id="TRX12901.1"/>
    </source>
</evidence>
<dbReference type="Proteomes" id="UP000318669">
    <property type="component" value="Unassembled WGS sequence"/>
</dbReference>
<accession>A0A553BX53</accession>